<evidence type="ECO:0000256" key="6">
    <source>
        <dbReference type="ARBA" id="ARBA00023306"/>
    </source>
</evidence>
<feature type="region of interest" description="Disordered" evidence="8">
    <location>
        <begin position="88"/>
        <end position="176"/>
    </location>
</feature>
<dbReference type="GO" id="GO:0043093">
    <property type="term" value="P:FtsZ-dependent cytokinesis"/>
    <property type="evidence" value="ECO:0007669"/>
    <property type="project" value="UniProtKB-UniRule"/>
</dbReference>
<dbReference type="GO" id="GO:0032153">
    <property type="term" value="C:cell division site"/>
    <property type="evidence" value="ECO:0007669"/>
    <property type="project" value="UniProtKB-UniRule"/>
</dbReference>
<comment type="function">
    <text evidence="7">Essential cell division protein. May link together the upstream cell division proteins, which are predominantly cytoplasmic, with the downstream cell division proteins, which are predominantly periplasmic.</text>
</comment>
<dbReference type="GO" id="GO:0030428">
    <property type="term" value="C:cell septum"/>
    <property type="evidence" value="ECO:0007669"/>
    <property type="project" value="TreeGrafter"/>
</dbReference>
<evidence type="ECO:0000256" key="5">
    <source>
        <dbReference type="ARBA" id="ARBA00023136"/>
    </source>
</evidence>
<comment type="subunit">
    <text evidence="7">Part of a complex composed of FtsB, FtsL and FtsQ.</text>
</comment>
<organism evidence="9 10">
    <name type="scientific">Plasticicumulans acidivorans</name>
    <dbReference type="NCBI Taxonomy" id="886464"/>
    <lineage>
        <taxon>Bacteria</taxon>
        <taxon>Pseudomonadati</taxon>
        <taxon>Pseudomonadota</taxon>
        <taxon>Gammaproteobacteria</taxon>
        <taxon>Candidatus Competibacteraceae</taxon>
        <taxon>Plasticicumulans</taxon>
    </lineage>
</organism>
<keyword evidence="7" id="KW-0997">Cell inner membrane</keyword>
<keyword evidence="5 7" id="KW-0472">Membrane</keyword>
<dbReference type="AlphaFoldDB" id="A0A317MX77"/>
<dbReference type="InterPro" id="IPR023081">
    <property type="entry name" value="Cell_div_FtsB"/>
</dbReference>
<gene>
    <name evidence="7" type="primary">ftsB</name>
    <name evidence="9" type="ORF">C7443_103427</name>
</gene>
<sequence>MRIFLAALIALLLGLNFLLWMSDDRGIRQVRSLQAMIDAQRTENASMADRNKALEAEVKDLREGLSAIEERARAELGMVGRDETFYRILDEPPTAPPPGQEYTKPGKAVSARPGAPGAPALKPGLPRGAIPLPDATKPAPRNPHNSKKPAARAEPDSVPDDAIEGDGDGGPAVGPD</sequence>
<keyword evidence="6 7" id="KW-0131">Cell cycle</keyword>
<name>A0A317MX77_9GAMM</name>
<comment type="subcellular location">
    <subcellularLocation>
        <location evidence="7">Cell inner membrane</location>
        <topology evidence="7">Single-pass type II membrane protein</topology>
    </subcellularLocation>
    <text evidence="7">Localizes to the division septum.</text>
</comment>
<dbReference type="OrthoDB" id="7061211at2"/>
<dbReference type="RefSeq" id="WP_110017972.1">
    <property type="nucleotide sequence ID" value="NZ_QGTJ01000003.1"/>
</dbReference>
<dbReference type="PANTHER" id="PTHR37485:SF1">
    <property type="entry name" value="CELL DIVISION PROTEIN FTSB"/>
    <property type="match status" value="1"/>
</dbReference>
<dbReference type="HAMAP" id="MF_00599">
    <property type="entry name" value="FtsB"/>
    <property type="match status" value="1"/>
</dbReference>
<feature type="topological domain" description="Periplasmic" evidence="7">
    <location>
        <begin position="22"/>
        <end position="176"/>
    </location>
</feature>
<dbReference type="EMBL" id="QGTJ01000003">
    <property type="protein sequence ID" value="PWV63496.1"/>
    <property type="molecule type" value="Genomic_DNA"/>
</dbReference>
<evidence type="ECO:0000256" key="4">
    <source>
        <dbReference type="ARBA" id="ARBA00022989"/>
    </source>
</evidence>
<feature type="compositionally biased region" description="Low complexity" evidence="8">
    <location>
        <begin position="111"/>
        <end position="129"/>
    </location>
</feature>
<dbReference type="GO" id="GO:0005886">
    <property type="term" value="C:plasma membrane"/>
    <property type="evidence" value="ECO:0007669"/>
    <property type="project" value="UniProtKB-SubCell"/>
</dbReference>
<evidence type="ECO:0000256" key="8">
    <source>
        <dbReference type="SAM" id="MobiDB-lite"/>
    </source>
</evidence>
<evidence type="ECO:0000256" key="2">
    <source>
        <dbReference type="ARBA" id="ARBA00022618"/>
    </source>
</evidence>
<evidence type="ECO:0000256" key="3">
    <source>
        <dbReference type="ARBA" id="ARBA00022692"/>
    </source>
</evidence>
<keyword evidence="7" id="KW-0175">Coiled coil</keyword>
<keyword evidence="2 7" id="KW-0132">Cell division</keyword>
<keyword evidence="1 7" id="KW-1003">Cell membrane</keyword>
<evidence type="ECO:0000313" key="9">
    <source>
        <dbReference type="EMBL" id="PWV63496.1"/>
    </source>
</evidence>
<dbReference type="Proteomes" id="UP000246569">
    <property type="component" value="Unassembled WGS sequence"/>
</dbReference>
<comment type="caution">
    <text evidence="9">The sequence shown here is derived from an EMBL/GenBank/DDBJ whole genome shotgun (WGS) entry which is preliminary data.</text>
</comment>
<comment type="similarity">
    <text evidence="7">Belongs to the FtsB family.</text>
</comment>
<dbReference type="Pfam" id="PF04977">
    <property type="entry name" value="DivIC"/>
    <property type="match status" value="1"/>
</dbReference>
<feature type="compositionally biased region" description="Acidic residues" evidence="8">
    <location>
        <begin position="157"/>
        <end position="167"/>
    </location>
</feature>
<accession>A0A317MX77</accession>
<evidence type="ECO:0000256" key="7">
    <source>
        <dbReference type="HAMAP-Rule" id="MF_00599"/>
    </source>
</evidence>
<evidence type="ECO:0000313" key="10">
    <source>
        <dbReference type="Proteomes" id="UP000246569"/>
    </source>
</evidence>
<protein>
    <recommendedName>
        <fullName evidence="7">Cell division protein FtsB</fullName>
    </recommendedName>
</protein>
<proteinExistence type="inferred from homology"/>
<feature type="topological domain" description="Cytoplasmic" evidence="7">
    <location>
        <begin position="1"/>
        <end position="3"/>
    </location>
</feature>
<evidence type="ECO:0000256" key="1">
    <source>
        <dbReference type="ARBA" id="ARBA00022475"/>
    </source>
</evidence>
<keyword evidence="3 7" id="KW-0812">Transmembrane</keyword>
<keyword evidence="10" id="KW-1185">Reference proteome</keyword>
<dbReference type="InterPro" id="IPR007060">
    <property type="entry name" value="FtsL/DivIC"/>
</dbReference>
<feature type="coiled-coil region" evidence="7">
    <location>
        <begin position="37"/>
        <end position="71"/>
    </location>
</feature>
<dbReference type="PANTHER" id="PTHR37485">
    <property type="entry name" value="CELL DIVISION PROTEIN FTSB"/>
    <property type="match status" value="1"/>
</dbReference>
<keyword evidence="4 7" id="KW-1133">Transmembrane helix</keyword>
<reference evidence="9 10" key="1">
    <citation type="submission" date="2018-05" db="EMBL/GenBank/DDBJ databases">
        <title>Genomic Encyclopedia of Type Strains, Phase IV (KMG-IV): sequencing the most valuable type-strain genomes for metagenomic binning, comparative biology and taxonomic classification.</title>
        <authorList>
            <person name="Goeker M."/>
        </authorList>
    </citation>
    <scope>NUCLEOTIDE SEQUENCE [LARGE SCALE GENOMIC DNA]</scope>
    <source>
        <strain evidence="9 10">DSM 23606</strain>
    </source>
</reference>